<comment type="caution">
    <text evidence="11">The sequence shown here is derived from an EMBL/GenBank/DDBJ whole genome shotgun (WGS) entry which is preliminary data.</text>
</comment>
<sequence length="240" mass="27054">MTLPQGQNNAPAYQQVKDHILDRLLKGDWPEGARVPSENELTRSLGFSRMTVNRALRELTAEGWLTRTQGAGTFVAESRPQSAVLEIRNIADEIRERGHHYSSEIYFLRAETAGSVEAGLLGLEEGTEIFHSLILHFENEQPVQLEDRFVNPAAAPDYLSQNFRSITPYEYLMKAAPLSEAEHVIQAIQPDPETARLLSISPQAPCLLLKRRTWSGDKSVTYARLVHPGDRFQLWGRFSS</sequence>
<dbReference type="EMBL" id="VHSH01000007">
    <property type="protein sequence ID" value="TQV77772.1"/>
    <property type="molecule type" value="Genomic_DNA"/>
</dbReference>
<evidence type="ECO:0000256" key="5">
    <source>
        <dbReference type="ARBA" id="ARBA00023163"/>
    </source>
</evidence>
<dbReference type="SUPFAM" id="SSF46785">
    <property type="entry name" value="Winged helix' DNA-binding domain"/>
    <property type="match status" value="1"/>
</dbReference>
<name>A0A545TKL7_9PROT</name>
<keyword evidence="4" id="KW-0238">DNA-binding</keyword>
<dbReference type="SMART" id="SM00345">
    <property type="entry name" value="HTH_GNTR"/>
    <property type="match status" value="1"/>
</dbReference>
<keyword evidence="2" id="KW-0369">Histidine metabolism</keyword>
<dbReference type="InterPro" id="IPR028978">
    <property type="entry name" value="Chorismate_lyase_/UTRA_dom_sf"/>
</dbReference>
<dbReference type="InterPro" id="IPR050679">
    <property type="entry name" value="Bact_HTH_transcr_reg"/>
</dbReference>
<evidence type="ECO:0000256" key="3">
    <source>
        <dbReference type="ARBA" id="ARBA00023015"/>
    </source>
</evidence>
<keyword evidence="12" id="KW-1185">Reference proteome</keyword>
<evidence type="ECO:0000256" key="6">
    <source>
        <dbReference type="ARBA" id="ARBA00058362"/>
    </source>
</evidence>
<accession>A0A545TKL7</accession>
<dbReference type="PRINTS" id="PR00035">
    <property type="entry name" value="HTHGNTR"/>
</dbReference>
<protein>
    <recommendedName>
        <fullName evidence="8 9">Histidine utilization repressor</fullName>
    </recommendedName>
</protein>
<keyword evidence="1" id="KW-0678">Repressor</keyword>
<comment type="pathway">
    <text evidence="7">Amino-acid degradation; L-histidine degradation into L-glutamate [regulation].</text>
</comment>
<dbReference type="InterPro" id="IPR010248">
    <property type="entry name" value="His_ut_repres"/>
</dbReference>
<dbReference type="Pfam" id="PF00392">
    <property type="entry name" value="GntR"/>
    <property type="match status" value="1"/>
</dbReference>
<dbReference type="InterPro" id="IPR036388">
    <property type="entry name" value="WH-like_DNA-bd_sf"/>
</dbReference>
<evidence type="ECO:0000256" key="7">
    <source>
        <dbReference type="ARBA" id="ARBA00060686"/>
    </source>
</evidence>
<keyword evidence="3" id="KW-0805">Transcription regulation</keyword>
<evidence type="ECO:0000256" key="9">
    <source>
        <dbReference type="NCBIfam" id="TIGR02018"/>
    </source>
</evidence>
<dbReference type="FunFam" id="3.40.1410.10:FF:000004">
    <property type="entry name" value="Histidine utilization repressor"/>
    <property type="match status" value="1"/>
</dbReference>
<keyword evidence="5" id="KW-0804">Transcription</keyword>
<dbReference type="PROSITE" id="PS50949">
    <property type="entry name" value="HTH_GNTR"/>
    <property type="match status" value="1"/>
</dbReference>
<feature type="domain" description="HTH gntR-type" evidence="10">
    <location>
        <begin position="10"/>
        <end position="78"/>
    </location>
</feature>
<dbReference type="FunFam" id="1.10.10.10:FF:000079">
    <property type="entry name" value="GntR family transcriptional regulator"/>
    <property type="match status" value="1"/>
</dbReference>
<dbReference type="Gene3D" id="1.10.10.10">
    <property type="entry name" value="Winged helix-like DNA-binding domain superfamily/Winged helix DNA-binding domain"/>
    <property type="match status" value="1"/>
</dbReference>
<dbReference type="Proteomes" id="UP000315252">
    <property type="component" value="Unassembled WGS sequence"/>
</dbReference>
<dbReference type="InterPro" id="IPR011663">
    <property type="entry name" value="UTRA"/>
</dbReference>
<dbReference type="GO" id="GO:0045892">
    <property type="term" value="P:negative regulation of DNA-templated transcription"/>
    <property type="evidence" value="ECO:0007669"/>
    <property type="project" value="UniProtKB-UniRule"/>
</dbReference>
<evidence type="ECO:0000259" key="10">
    <source>
        <dbReference type="PROSITE" id="PS50949"/>
    </source>
</evidence>
<dbReference type="PANTHER" id="PTHR44846">
    <property type="entry name" value="MANNOSYL-D-GLYCERATE TRANSPORT/METABOLISM SYSTEM REPRESSOR MNGR-RELATED"/>
    <property type="match status" value="1"/>
</dbReference>
<gene>
    <name evidence="11" type="primary">hutC</name>
    <name evidence="11" type="ORF">FKG95_19625</name>
</gene>
<evidence type="ECO:0000256" key="1">
    <source>
        <dbReference type="ARBA" id="ARBA00022491"/>
    </source>
</evidence>
<dbReference type="SMART" id="SM00866">
    <property type="entry name" value="UTRA"/>
    <property type="match status" value="1"/>
</dbReference>
<evidence type="ECO:0000256" key="2">
    <source>
        <dbReference type="ARBA" id="ARBA00022808"/>
    </source>
</evidence>
<dbReference type="GO" id="GO:0003700">
    <property type="term" value="F:DNA-binding transcription factor activity"/>
    <property type="evidence" value="ECO:0007669"/>
    <property type="project" value="UniProtKB-UniRule"/>
</dbReference>
<evidence type="ECO:0000313" key="12">
    <source>
        <dbReference type="Proteomes" id="UP000315252"/>
    </source>
</evidence>
<dbReference type="SUPFAM" id="SSF64288">
    <property type="entry name" value="Chorismate lyase-like"/>
    <property type="match status" value="1"/>
</dbReference>
<evidence type="ECO:0000313" key="11">
    <source>
        <dbReference type="EMBL" id="TQV77772.1"/>
    </source>
</evidence>
<dbReference type="GO" id="GO:0006547">
    <property type="term" value="P:L-histidine metabolic process"/>
    <property type="evidence" value="ECO:0007669"/>
    <property type="project" value="UniProtKB-UniRule"/>
</dbReference>
<dbReference type="Gene3D" id="3.40.1410.10">
    <property type="entry name" value="Chorismate lyase-like"/>
    <property type="match status" value="1"/>
</dbReference>
<dbReference type="OrthoDB" id="9808698at2"/>
<dbReference type="RefSeq" id="WP_142898115.1">
    <property type="nucleotide sequence ID" value="NZ_ML660058.1"/>
</dbReference>
<dbReference type="GO" id="GO:0003677">
    <property type="term" value="F:DNA binding"/>
    <property type="evidence" value="ECO:0007669"/>
    <property type="project" value="UniProtKB-UniRule"/>
</dbReference>
<organism evidence="11 12">
    <name type="scientific">Denitrobaculum tricleocarpae</name>
    <dbReference type="NCBI Taxonomy" id="2591009"/>
    <lineage>
        <taxon>Bacteria</taxon>
        <taxon>Pseudomonadati</taxon>
        <taxon>Pseudomonadota</taxon>
        <taxon>Alphaproteobacteria</taxon>
        <taxon>Rhodospirillales</taxon>
        <taxon>Rhodospirillaceae</taxon>
        <taxon>Denitrobaculum</taxon>
    </lineage>
</organism>
<dbReference type="CDD" id="cd07377">
    <property type="entry name" value="WHTH_GntR"/>
    <property type="match status" value="1"/>
</dbReference>
<dbReference type="AlphaFoldDB" id="A0A545TKL7"/>
<comment type="function">
    <text evidence="6">Repressor which binds to the hutP region in the histidine utilization (hut) operon. It blocks the expression of all the hut genes in the absence of inducer.</text>
</comment>
<reference evidence="11 12" key="1">
    <citation type="submission" date="2019-06" db="EMBL/GenBank/DDBJ databases">
        <title>Whole genome sequence for Rhodospirillaceae sp. R148.</title>
        <authorList>
            <person name="Wang G."/>
        </authorList>
    </citation>
    <scope>NUCLEOTIDE SEQUENCE [LARGE SCALE GENOMIC DNA]</scope>
    <source>
        <strain evidence="11 12">R148</strain>
    </source>
</reference>
<dbReference type="PANTHER" id="PTHR44846:SF16">
    <property type="entry name" value="TRANSCRIPTIONAL REGULATOR PHNF-RELATED"/>
    <property type="match status" value="1"/>
</dbReference>
<dbReference type="Pfam" id="PF07702">
    <property type="entry name" value="UTRA"/>
    <property type="match status" value="1"/>
</dbReference>
<proteinExistence type="predicted"/>
<dbReference type="InterPro" id="IPR000524">
    <property type="entry name" value="Tscrpt_reg_HTH_GntR"/>
</dbReference>
<dbReference type="NCBIfam" id="TIGR02018">
    <property type="entry name" value="his_ut_repres"/>
    <property type="match status" value="1"/>
</dbReference>
<evidence type="ECO:0000256" key="8">
    <source>
        <dbReference type="ARBA" id="ARBA00071620"/>
    </source>
</evidence>
<evidence type="ECO:0000256" key="4">
    <source>
        <dbReference type="ARBA" id="ARBA00023125"/>
    </source>
</evidence>
<dbReference type="InterPro" id="IPR036390">
    <property type="entry name" value="WH_DNA-bd_sf"/>
</dbReference>